<dbReference type="InterPro" id="IPR002104">
    <property type="entry name" value="Integrase_catalytic"/>
</dbReference>
<keyword evidence="2" id="KW-0229">DNA integration</keyword>
<dbReference type="GO" id="GO:0003677">
    <property type="term" value="F:DNA binding"/>
    <property type="evidence" value="ECO:0007669"/>
    <property type="project" value="UniProtKB-KW"/>
</dbReference>
<accession>A7IE77</accession>
<dbReference type="InterPro" id="IPR050808">
    <property type="entry name" value="Phage_Integrase"/>
</dbReference>
<dbReference type="InterPro" id="IPR025166">
    <property type="entry name" value="Integrase_DNA_bind_dom"/>
</dbReference>
<keyword evidence="3" id="KW-0238">DNA-binding</keyword>
<dbReference type="PhylomeDB" id="A7IE77"/>
<dbReference type="PANTHER" id="PTHR30629">
    <property type="entry name" value="PROPHAGE INTEGRASE"/>
    <property type="match status" value="1"/>
</dbReference>
<dbReference type="Gene3D" id="1.10.150.130">
    <property type="match status" value="1"/>
</dbReference>
<dbReference type="InterPro" id="IPR053876">
    <property type="entry name" value="Phage_int_M"/>
</dbReference>
<dbReference type="GO" id="GO:0015074">
    <property type="term" value="P:DNA integration"/>
    <property type="evidence" value="ECO:0007669"/>
    <property type="project" value="UniProtKB-KW"/>
</dbReference>
<evidence type="ECO:0000256" key="3">
    <source>
        <dbReference type="ARBA" id="ARBA00023125"/>
    </source>
</evidence>
<dbReference type="PROSITE" id="PS51898">
    <property type="entry name" value="TYR_RECOMBINASE"/>
    <property type="match status" value="1"/>
</dbReference>
<evidence type="ECO:0000256" key="5">
    <source>
        <dbReference type="SAM" id="MobiDB-lite"/>
    </source>
</evidence>
<comment type="similarity">
    <text evidence="1">Belongs to the 'phage' integrase family.</text>
</comment>
<dbReference type="Pfam" id="PF22022">
    <property type="entry name" value="Phage_int_M"/>
    <property type="match status" value="1"/>
</dbReference>
<keyword evidence="8" id="KW-1185">Reference proteome</keyword>
<evidence type="ECO:0000256" key="4">
    <source>
        <dbReference type="ARBA" id="ARBA00023172"/>
    </source>
</evidence>
<dbReference type="InterPro" id="IPR011010">
    <property type="entry name" value="DNA_brk_join_enz"/>
</dbReference>
<dbReference type="Gene3D" id="3.30.160.390">
    <property type="entry name" value="Integrase, DNA-binding domain"/>
    <property type="match status" value="1"/>
</dbReference>
<evidence type="ECO:0000256" key="1">
    <source>
        <dbReference type="ARBA" id="ARBA00008857"/>
    </source>
</evidence>
<proteinExistence type="inferred from homology"/>
<dbReference type="Proteomes" id="UP000002417">
    <property type="component" value="Chromosome"/>
</dbReference>
<evidence type="ECO:0000313" key="8">
    <source>
        <dbReference type="Proteomes" id="UP000002417"/>
    </source>
</evidence>
<reference evidence="7 8" key="1">
    <citation type="submission" date="2007-07" db="EMBL/GenBank/DDBJ databases">
        <title>Complete sequence of chromosome of Xanthobacter autotrophicus Py2.</title>
        <authorList>
            <consortium name="US DOE Joint Genome Institute"/>
            <person name="Copeland A."/>
            <person name="Lucas S."/>
            <person name="Lapidus A."/>
            <person name="Barry K."/>
            <person name="Glavina del Rio T."/>
            <person name="Hammon N."/>
            <person name="Israni S."/>
            <person name="Dalin E."/>
            <person name="Tice H."/>
            <person name="Pitluck S."/>
            <person name="Sims D."/>
            <person name="Brettin T."/>
            <person name="Bruce D."/>
            <person name="Detter J.C."/>
            <person name="Han C."/>
            <person name="Tapia R."/>
            <person name="Brainard J."/>
            <person name="Schmutz J."/>
            <person name="Larimer F."/>
            <person name="Land M."/>
            <person name="Hauser L."/>
            <person name="Kyrpides N."/>
            <person name="Kim E."/>
            <person name="Ensigns S.A."/>
            <person name="Richardson P."/>
        </authorList>
    </citation>
    <scope>NUCLEOTIDE SEQUENCE [LARGE SCALE GENOMIC DNA]</scope>
    <source>
        <strain evidence="8">ATCC BAA-1158 / Py2</strain>
    </source>
</reference>
<dbReference type="HOGENOM" id="CLU_027562_0_2_5"/>
<dbReference type="InterPro" id="IPR010998">
    <property type="entry name" value="Integrase_recombinase_N"/>
</dbReference>
<sequence>MFRRDGKRREMGLGSARDVGLAEARQKAEDARRLTAERQDPLESRKASMTRQKEAEEVPSFGAFADALVENIEGGFRNDKHVYQWKQTLGPAYCAKIRDKKLGEITTDDVLAVLQPIWQEKNETASRLRGRIERVLDAAKAKGLRTGENPARWRGHLDTLLPKRQKLQRGHHPAMPYTEVPAFLTELRTREAMAARALEFAILTAARSGEVLGAMWGEVDLKAEVWTVPANRMKAGREHRVPLAPPAIAILRALAALRPEDDDKGAYIFPGQRKGRPLSGMAMEMLLHRQKLEITVHGFRSSFRDWAAEETGFPREIAEAALAHVVGDATERAYRRGDALEKRRELMTAWAAHCQPKTVERWMET</sequence>
<dbReference type="PANTHER" id="PTHR30629:SF2">
    <property type="entry name" value="PROPHAGE INTEGRASE INTS-RELATED"/>
    <property type="match status" value="1"/>
</dbReference>
<dbReference type="SUPFAM" id="SSF56349">
    <property type="entry name" value="DNA breaking-rejoining enzymes"/>
    <property type="match status" value="1"/>
</dbReference>
<feature type="compositionally biased region" description="Basic and acidic residues" evidence="5">
    <location>
        <begin position="24"/>
        <end position="55"/>
    </location>
</feature>
<feature type="region of interest" description="Disordered" evidence="5">
    <location>
        <begin position="1"/>
        <end position="55"/>
    </location>
</feature>
<organism evidence="7 8">
    <name type="scientific">Xanthobacter autotrophicus (strain ATCC BAA-1158 / Py2)</name>
    <dbReference type="NCBI Taxonomy" id="78245"/>
    <lineage>
        <taxon>Bacteria</taxon>
        <taxon>Pseudomonadati</taxon>
        <taxon>Pseudomonadota</taxon>
        <taxon>Alphaproteobacteria</taxon>
        <taxon>Hyphomicrobiales</taxon>
        <taxon>Xanthobacteraceae</taxon>
        <taxon>Xanthobacter</taxon>
    </lineage>
</organism>
<gene>
    <name evidence="7" type="ordered locus">Xaut_1070</name>
</gene>
<protein>
    <submittedName>
        <fullName evidence="7">Integrase family protein</fullName>
    </submittedName>
</protein>
<dbReference type="GO" id="GO:0006310">
    <property type="term" value="P:DNA recombination"/>
    <property type="evidence" value="ECO:0007669"/>
    <property type="project" value="UniProtKB-KW"/>
</dbReference>
<dbReference type="InterPro" id="IPR038488">
    <property type="entry name" value="Integrase_DNA-bd_sf"/>
</dbReference>
<dbReference type="AlphaFoldDB" id="A7IE77"/>
<evidence type="ECO:0000259" key="6">
    <source>
        <dbReference type="PROSITE" id="PS51898"/>
    </source>
</evidence>
<dbReference type="Pfam" id="PF13356">
    <property type="entry name" value="Arm-DNA-bind_3"/>
    <property type="match status" value="1"/>
</dbReference>
<dbReference type="CDD" id="cd00801">
    <property type="entry name" value="INT_P4_C"/>
    <property type="match status" value="1"/>
</dbReference>
<dbReference type="InterPro" id="IPR013762">
    <property type="entry name" value="Integrase-like_cat_sf"/>
</dbReference>
<dbReference type="eggNOG" id="COG0582">
    <property type="taxonomic scope" value="Bacteria"/>
</dbReference>
<keyword evidence="4" id="KW-0233">DNA recombination</keyword>
<dbReference type="KEGG" id="xau:Xaut_1070"/>
<dbReference type="Pfam" id="PF00589">
    <property type="entry name" value="Phage_integrase"/>
    <property type="match status" value="1"/>
</dbReference>
<name>A7IE77_XANP2</name>
<evidence type="ECO:0000256" key="2">
    <source>
        <dbReference type="ARBA" id="ARBA00022908"/>
    </source>
</evidence>
<feature type="domain" description="Tyr recombinase" evidence="6">
    <location>
        <begin position="170"/>
        <end position="347"/>
    </location>
</feature>
<dbReference type="STRING" id="78245.Xaut_1070"/>
<dbReference type="Gene3D" id="1.10.443.10">
    <property type="entry name" value="Intergrase catalytic core"/>
    <property type="match status" value="1"/>
</dbReference>
<dbReference type="EMBL" id="CP000781">
    <property type="protein sequence ID" value="ABS66320.1"/>
    <property type="molecule type" value="Genomic_DNA"/>
</dbReference>
<evidence type="ECO:0000313" key="7">
    <source>
        <dbReference type="EMBL" id="ABS66320.1"/>
    </source>
</evidence>